<feature type="domain" description="S-adenosyl-l-methionine hydroxide adenosyltransferase C-terminal" evidence="1">
    <location>
        <begin position="179"/>
        <end position="261"/>
    </location>
</feature>
<name>A0A1F7I3U2_9BACT</name>
<dbReference type="Gene3D" id="2.40.30.90">
    <property type="entry name" value="Bacterial fluorinating enzyme like"/>
    <property type="match status" value="1"/>
</dbReference>
<organism evidence="2 3">
    <name type="scientific">Candidatus Roizmanbacteria bacterium RIFCSPHIGHO2_12_FULL_41_11</name>
    <dbReference type="NCBI Taxonomy" id="1802052"/>
    <lineage>
        <taxon>Bacteria</taxon>
        <taxon>Candidatus Roizmaniibacteriota</taxon>
    </lineage>
</organism>
<gene>
    <name evidence="2" type="ORF">A3F03_00270</name>
</gene>
<dbReference type="AlphaFoldDB" id="A0A1F7I3U2"/>
<evidence type="ECO:0000313" key="2">
    <source>
        <dbReference type="EMBL" id="OGK38029.1"/>
    </source>
</evidence>
<protein>
    <recommendedName>
        <fullName evidence="1">S-adenosyl-l-methionine hydroxide adenosyltransferase C-terminal domain-containing protein</fullName>
    </recommendedName>
</protein>
<dbReference type="EMBL" id="MGAC01000024">
    <property type="protein sequence ID" value="OGK38029.1"/>
    <property type="molecule type" value="Genomic_DNA"/>
</dbReference>
<dbReference type="InterPro" id="IPR023227">
    <property type="entry name" value="SAM_OH_AdoTrfase_C_sf"/>
</dbReference>
<dbReference type="SUPFAM" id="SSF101852">
    <property type="entry name" value="Bacterial fluorinating enzyme, C-terminal domain"/>
    <property type="match status" value="1"/>
</dbReference>
<dbReference type="Pfam" id="PF20257">
    <property type="entry name" value="SAM_HAT_C"/>
    <property type="match status" value="1"/>
</dbReference>
<accession>A0A1F7I3U2</accession>
<evidence type="ECO:0000259" key="1">
    <source>
        <dbReference type="Pfam" id="PF20257"/>
    </source>
</evidence>
<dbReference type="Proteomes" id="UP000176803">
    <property type="component" value="Unassembled WGS sequence"/>
</dbReference>
<evidence type="ECO:0000313" key="3">
    <source>
        <dbReference type="Proteomes" id="UP000176803"/>
    </source>
</evidence>
<sequence>MFVTIINDCHDDNVMSRQATRATSFFNCPVSTIGIGSFKDIEASGNIVDAIDASDLHEGIILVNSAPRHGRGKKWPNGTPFAYFTYKKILVVSTVDGLTLSLAKKLGLIDKLYLTDIPTVIDTMIVKNKFANSYRELVIESQFRSFDYVPRLAKWLMEGEEIPSIEYPIEQIEDTPMAVWWVDNFGNCKTTMLASDIDHKPGKEIQTKFGKIRCYDHLKDVPNQEAALVIGSSGLKHNRFIEFVVQGKSAAEIYHLTSGSTLF</sequence>
<reference evidence="2 3" key="1">
    <citation type="journal article" date="2016" name="Nat. Commun.">
        <title>Thousands of microbial genomes shed light on interconnected biogeochemical processes in an aquifer system.</title>
        <authorList>
            <person name="Anantharaman K."/>
            <person name="Brown C.T."/>
            <person name="Hug L.A."/>
            <person name="Sharon I."/>
            <person name="Castelle C.J."/>
            <person name="Probst A.J."/>
            <person name="Thomas B.C."/>
            <person name="Singh A."/>
            <person name="Wilkins M.J."/>
            <person name="Karaoz U."/>
            <person name="Brodie E.L."/>
            <person name="Williams K.H."/>
            <person name="Hubbard S.S."/>
            <person name="Banfield J.F."/>
        </authorList>
    </citation>
    <scope>NUCLEOTIDE SEQUENCE [LARGE SCALE GENOMIC DNA]</scope>
</reference>
<proteinExistence type="predicted"/>
<comment type="caution">
    <text evidence="2">The sequence shown here is derived from an EMBL/GenBank/DDBJ whole genome shotgun (WGS) entry which is preliminary data.</text>
</comment>
<dbReference type="InterPro" id="IPR046470">
    <property type="entry name" value="SAM_HAT_C"/>
</dbReference>